<evidence type="ECO:0000313" key="1">
    <source>
        <dbReference type="EMBL" id="PPE04239.1"/>
    </source>
</evidence>
<reference evidence="1 2" key="1">
    <citation type="submission" date="2017-11" db="EMBL/GenBank/DDBJ databases">
        <title>Comparative genomic analysis of Holospora spp., intranuclear symbionts of paramecia.</title>
        <authorList>
            <person name="Garushyants S.K."/>
            <person name="Beliavskaya A."/>
            <person name="Malko D.B."/>
            <person name="Logacheva M.D."/>
            <person name="Rautian M.S."/>
            <person name="Gelfand M.S."/>
        </authorList>
    </citation>
    <scope>NUCLEOTIDE SEQUENCE [LARGE SCALE GENOMIC DNA]</scope>
    <source>
        <strain evidence="2">02AZ16</strain>
    </source>
</reference>
<keyword evidence="2" id="KW-1185">Reference proteome</keyword>
<dbReference type="RefSeq" id="WP_104206534.1">
    <property type="nucleotide sequence ID" value="NZ_PHHC01000078.1"/>
</dbReference>
<comment type="caution">
    <text evidence="1">The sequence shown here is derived from an EMBL/GenBank/DDBJ whole genome shotgun (WGS) entry which is preliminary data.</text>
</comment>
<protein>
    <submittedName>
        <fullName evidence="1">Uncharacterized protein</fullName>
    </submittedName>
</protein>
<accession>A0A2S5RA88</accession>
<sequence length="73" mass="8132">MSYSLNFRSKGLGIKQKEGVSYEKSGRQFVRSKPARTMDMDCLEHDITIDPDAYQPNASRALLGLALLALCKP</sequence>
<dbReference type="AlphaFoldDB" id="A0A2S5RA88"/>
<proteinExistence type="predicted"/>
<dbReference type="EMBL" id="PHHC01000078">
    <property type="protein sequence ID" value="PPE04239.1"/>
    <property type="molecule type" value="Genomic_DNA"/>
</dbReference>
<gene>
    <name evidence="1" type="ORF">HCUR_00430</name>
</gene>
<evidence type="ECO:0000313" key="2">
    <source>
        <dbReference type="Proteomes" id="UP000239425"/>
    </source>
</evidence>
<dbReference type="Proteomes" id="UP000239425">
    <property type="component" value="Unassembled WGS sequence"/>
</dbReference>
<name>A0A2S5RA88_9PROT</name>
<organism evidence="1 2">
    <name type="scientific">Holospora curviuscula</name>
    <dbReference type="NCBI Taxonomy" id="1082868"/>
    <lineage>
        <taxon>Bacteria</taxon>
        <taxon>Pseudomonadati</taxon>
        <taxon>Pseudomonadota</taxon>
        <taxon>Alphaproteobacteria</taxon>
        <taxon>Holosporales</taxon>
        <taxon>Holosporaceae</taxon>
        <taxon>Holospora</taxon>
    </lineage>
</organism>